<evidence type="ECO:0000313" key="3">
    <source>
        <dbReference type="Proteomes" id="UP000198851"/>
    </source>
</evidence>
<dbReference type="RefSeq" id="WP_093325987.1">
    <property type="nucleotide sequence ID" value="NZ_FOSZ01000012.1"/>
</dbReference>
<organism evidence="2 3">
    <name type="scientific">Shimia haliotis</name>
    <dbReference type="NCBI Taxonomy" id="1280847"/>
    <lineage>
        <taxon>Bacteria</taxon>
        <taxon>Pseudomonadati</taxon>
        <taxon>Pseudomonadota</taxon>
        <taxon>Alphaproteobacteria</taxon>
        <taxon>Rhodobacterales</taxon>
        <taxon>Roseobacteraceae</taxon>
    </lineage>
</organism>
<dbReference type="EMBL" id="FOSZ01000012">
    <property type="protein sequence ID" value="SFL39342.1"/>
    <property type="molecule type" value="Genomic_DNA"/>
</dbReference>
<dbReference type="InterPro" id="IPR046513">
    <property type="entry name" value="DUF6691"/>
</dbReference>
<feature type="transmembrane region" description="Helical" evidence="1">
    <location>
        <begin position="106"/>
        <end position="130"/>
    </location>
</feature>
<feature type="transmembrane region" description="Helical" evidence="1">
    <location>
        <begin position="43"/>
        <end position="60"/>
    </location>
</feature>
<sequence>MQRLILALIAGGLFGTGLSISGMTDTTKVQGWLDVFGNWDPTLAFVMGGAIIPMAVAWLLTKGRTPLVGGSFPAPSEPKIGHNLVVGSVLFGVGWGLAGLCPGPAIASLSFGGWQGWVFLAAMLAGMWLAPSVRATMDRAVPAE</sequence>
<dbReference type="STRING" id="1280847.SAMN04488036_11213"/>
<protein>
    <recommendedName>
        <fullName evidence="4">Sulphur transport domain-containing protein</fullName>
    </recommendedName>
</protein>
<evidence type="ECO:0008006" key="4">
    <source>
        <dbReference type="Google" id="ProtNLM"/>
    </source>
</evidence>
<feature type="transmembrane region" description="Helical" evidence="1">
    <location>
        <begin position="80"/>
        <end position="100"/>
    </location>
</feature>
<dbReference type="Pfam" id="PF20398">
    <property type="entry name" value="DUF6691"/>
    <property type="match status" value="1"/>
</dbReference>
<dbReference type="OrthoDB" id="9790409at2"/>
<name>A0A1I4HAM9_9RHOB</name>
<dbReference type="Proteomes" id="UP000198851">
    <property type="component" value="Unassembled WGS sequence"/>
</dbReference>
<evidence type="ECO:0000313" key="2">
    <source>
        <dbReference type="EMBL" id="SFL39342.1"/>
    </source>
</evidence>
<reference evidence="3" key="1">
    <citation type="submission" date="2016-10" db="EMBL/GenBank/DDBJ databases">
        <authorList>
            <person name="Varghese N."/>
            <person name="Submissions S."/>
        </authorList>
    </citation>
    <scope>NUCLEOTIDE SEQUENCE [LARGE SCALE GENOMIC DNA]</scope>
    <source>
        <strain evidence="3">DSM 28453</strain>
    </source>
</reference>
<proteinExistence type="predicted"/>
<keyword evidence="1" id="KW-0812">Transmembrane</keyword>
<accession>A0A1I4HAM9</accession>
<dbReference type="AlphaFoldDB" id="A0A1I4HAM9"/>
<keyword evidence="1" id="KW-0472">Membrane</keyword>
<keyword evidence="1" id="KW-1133">Transmembrane helix</keyword>
<evidence type="ECO:0000256" key="1">
    <source>
        <dbReference type="SAM" id="Phobius"/>
    </source>
</evidence>
<gene>
    <name evidence="2" type="ORF">SAMN04488036_11213</name>
</gene>
<keyword evidence="3" id="KW-1185">Reference proteome</keyword>